<reference evidence="2" key="1">
    <citation type="submission" date="2023-08" db="EMBL/GenBank/DDBJ databases">
        <authorList>
            <person name="Alioto T."/>
            <person name="Alioto T."/>
            <person name="Gomez Garrido J."/>
        </authorList>
    </citation>
    <scope>NUCLEOTIDE SEQUENCE</scope>
</reference>
<keyword evidence="1" id="KW-0472">Membrane</keyword>
<organism evidence="2 3">
    <name type="scientific">Octopus vulgaris</name>
    <name type="common">Common octopus</name>
    <dbReference type="NCBI Taxonomy" id="6645"/>
    <lineage>
        <taxon>Eukaryota</taxon>
        <taxon>Metazoa</taxon>
        <taxon>Spiralia</taxon>
        <taxon>Lophotrochozoa</taxon>
        <taxon>Mollusca</taxon>
        <taxon>Cephalopoda</taxon>
        <taxon>Coleoidea</taxon>
        <taxon>Octopodiformes</taxon>
        <taxon>Octopoda</taxon>
        <taxon>Incirrata</taxon>
        <taxon>Octopodidae</taxon>
        <taxon>Octopus</taxon>
    </lineage>
</organism>
<proteinExistence type="predicted"/>
<keyword evidence="3" id="KW-1185">Reference proteome</keyword>
<sequence length="97" mass="10529">MTRETMFGTLDYNTFCSLKIWGQCCRAYFVFFVTVVVIPGVVVVVVAVKAPSRFVVDAAISDDAVACCAVTALCIEVVVLAIVETHFHSLLLVAEKP</sequence>
<evidence type="ECO:0000256" key="1">
    <source>
        <dbReference type="SAM" id="Phobius"/>
    </source>
</evidence>
<evidence type="ECO:0000313" key="3">
    <source>
        <dbReference type="Proteomes" id="UP001162480"/>
    </source>
</evidence>
<feature type="transmembrane region" description="Helical" evidence="1">
    <location>
        <begin position="27"/>
        <end position="48"/>
    </location>
</feature>
<dbReference type="EMBL" id="OX597825">
    <property type="protein sequence ID" value="CAI9731220.1"/>
    <property type="molecule type" value="Genomic_DNA"/>
</dbReference>
<dbReference type="Proteomes" id="UP001162480">
    <property type="component" value="Chromosome 12"/>
</dbReference>
<keyword evidence="1" id="KW-1133">Transmembrane helix</keyword>
<evidence type="ECO:0000313" key="2">
    <source>
        <dbReference type="EMBL" id="CAI9731220.1"/>
    </source>
</evidence>
<feature type="transmembrane region" description="Helical" evidence="1">
    <location>
        <begin position="60"/>
        <end position="83"/>
    </location>
</feature>
<accession>A0AA36BB83</accession>
<name>A0AA36BB83_OCTVU</name>
<gene>
    <name evidence="2" type="ORF">OCTVUL_1B016189</name>
</gene>
<dbReference type="AlphaFoldDB" id="A0AA36BB83"/>
<protein>
    <submittedName>
        <fullName evidence="2">Uncharacterized protein</fullName>
    </submittedName>
</protein>
<keyword evidence="1" id="KW-0812">Transmembrane</keyword>